<feature type="compositionally biased region" description="Basic residues" evidence="1">
    <location>
        <begin position="16"/>
        <end position="26"/>
    </location>
</feature>
<protein>
    <submittedName>
        <fullName evidence="2">Uncharacterized protein</fullName>
    </submittedName>
</protein>
<name>A0ABY0T5H8_9PROT</name>
<evidence type="ECO:0000313" key="3">
    <source>
        <dbReference type="Proteomes" id="UP000183471"/>
    </source>
</evidence>
<dbReference type="Proteomes" id="UP000183471">
    <property type="component" value="Unassembled WGS sequence"/>
</dbReference>
<evidence type="ECO:0000313" key="2">
    <source>
        <dbReference type="EMBL" id="SDQ25974.1"/>
    </source>
</evidence>
<dbReference type="RefSeq" id="WP_143007611.1">
    <property type="nucleotide sequence ID" value="NZ_FNKY01000001.1"/>
</dbReference>
<accession>A0ABY0T5H8</accession>
<evidence type="ECO:0000256" key="1">
    <source>
        <dbReference type="SAM" id="MobiDB-lite"/>
    </source>
</evidence>
<gene>
    <name evidence="2" type="ORF">SAMN05216402_0058</name>
</gene>
<feature type="region of interest" description="Disordered" evidence="1">
    <location>
        <begin position="1"/>
        <end position="34"/>
    </location>
</feature>
<proteinExistence type="predicted"/>
<keyword evidence="3" id="KW-1185">Reference proteome</keyword>
<sequence>MASKQIEDDLSEITIKGKRMHPKRKHADPSAELKMSGQLPNLSLCYDVPHNVTEIATAGICPDDEFHHPELDSESSPNKFALQRLRRMGKAA</sequence>
<comment type="caution">
    <text evidence="2">The sequence shown here is derived from an EMBL/GenBank/DDBJ whole genome shotgun (WGS) entry which is preliminary data.</text>
</comment>
<dbReference type="EMBL" id="FNKY01000001">
    <property type="protein sequence ID" value="SDQ25974.1"/>
    <property type="molecule type" value="Genomic_DNA"/>
</dbReference>
<organism evidence="2 3">
    <name type="scientific">Nitrosospira multiformis</name>
    <dbReference type="NCBI Taxonomy" id="1231"/>
    <lineage>
        <taxon>Bacteria</taxon>
        <taxon>Pseudomonadati</taxon>
        <taxon>Pseudomonadota</taxon>
        <taxon>Betaproteobacteria</taxon>
        <taxon>Nitrosomonadales</taxon>
        <taxon>Nitrosomonadaceae</taxon>
        <taxon>Nitrosospira</taxon>
    </lineage>
</organism>
<reference evidence="2 3" key="1">
    <citation type="submission" date="2016-10" db="EMBL/GenBank/DDBJ databases">
        <authorList>
            <person name="Varghese N."/>
            <person name="Submissions S."/>
        </authorList>
    </citation>
    <scope>NUCLEOTIDE SEQUENCE [LARGE SCALE GENOMIC DNA]</scope>
    <source>
        <strain evidence="2 3">Nl1</strain>
    </source>
</reference>